<keyword evidence="2" id="KW-0238">DNA-binding</keyword>
<dbReference type="GO" id="GO:0003700">
    <property type="term" value="F:DNA-binding transcription factor activity"/>
    <property type="evidence" value="ECO:0007669"/>
    <property type="project" value="TreeGrafter"/>
</dbReference>
<dbReference type="STRING" id="633149.Bresu_2079"/>
<dbReference type="InterPro" id="IPR000595">
    <property type="entry name" value="cNMP-bd_dom"/>
</dbReference>
<keyword evidence="7" id="KW-1185">Reference proteome</keyword>
<dbReference type="EMBL" id="CP002102">
    <property type="protein sequence ID" value="ADL01389.1"/>
    <property type="molecule type" value="Genomic_DNA"/>
</dbReference>
<dbReference type="OrthoDB" id="7630420at2"/>
<dbReference type="Pfam" id="PF13545">
    <property type="entry name" value="HTH_Crp_2"/>
    <property type="match status" value="1"/>
</dbReference>
<sequence length="223" mass="23966">MIVEGTDLHEAIRAALGCSPDVARAVAVHANARHYTAQAQILRADDRAEAAWLVMVGRAQALAYTVDGQMVLIHEYRVGDLFGAVGPAEVWPVEAAVIAAEPTSAACVPAADFVLLVDRHGSLGLLLVGSLLRQLRATSMRMINRTTLSAPGRVYAELLRLARLGDGKTIRPAPVHAALAVTVQSTRETVSRAVNALERRGIVRRENDTLLIVAAQRLEEMVI</sequence>
<dbReference type="PANTHER" id="PTHR24567">
    <property type="entry name" value="CRP FAMILY TRANSCRIPTIONAL REGULATORY PROTEIN"/>
    <property type="match status" value="1"/>
</dbReference>
<reference evidence="7" key="1">
    <citation type="journal article" date="2011" name="J. Bacteriol.">
        <title>Genome sequences of eight morphologically diverse alphaproteobacteria.</title>
        <authorList>
            <consortium name="US DOE Joint Genome Institute"/>
            <person name="Brown P.J."/>
            <person name="Kysela D.T."/>
            <person name="Buechlein A."/>
            <person name="Hemmerich C."/>
            <person name="Brun Y.V."/>
        </authorList>
    </citation>
    <scope>NUCLEOTIDE SEQUENCE [LARGE SCALE GENOMIC DNA]</scope>
    <source>
        <strain evidence="7">ATCC 15264 / DSM 4735 / LMG 14903 / NBRC 16000 / CB 81</strain>
    </source>
</reference>
<dbReference type="PROSITE" id="PS51063">
    <property type="entry name" value="HTH_CRP_2"/>
    <property type="match status" value="1"/>
</dbReference>
<gene>
    <name evidence="6" type="ordered locus">Bresu_2079</name>
</gene>
<evidence type="ECO:0000259" key="4">
    <source>
        <dbReference type="PROSITE" id="PS50042"/>
    </source>
</evidence>
<dbReference type="Gene3D" id="2.60.120.10">
    <property type="entry name" value="Jelly Rolls"/>
    <property type="match status" value="1"/>
</dbReference>
<dbReference type="GO" id="GO:0003677">
    <property type="term" value="F:DNA binding"/>
    <property type="evidence" value="ECO:0007669"/>
    <property type="project" value="UniProtKB-KW"/>
</dbReference>
<dbReference type="RefSeq" id="WP_013269490.1">
    <property type="nucleotide sequence ID" value="NC_014375.1"/>
</dbReference>
<feature type="domain" description="HTH crp-type" evidence="5">
    <location>
        <begin position="148"/>
        <end position="216"/>
    </location>
</feature>
<name>D9QIQ6_BRESC</name>
<keyword evidence="1" id="KW-0805">Transcription regulation</keyword>
<dbReference type="Proteomes" id="UP000002696">
    <property type="component" value="Chromosome"/>
</dbReference>
<keyword evidence="3" id="KW-0804">Transcription</keyword>
<dbReference type="GO" id="GO:0005829">
    <property type="term" value="C:cytosol"/>
    <property type="evidence" value="ECO:0007669"/>
    <property type="project" value="TreeGrafter"/>
</dbReference>
<protein>
    <submittedName>
        <fullName evidence="6">Transcriptional regulator, Crp/Fnr family</fullName>
    </submittedName>
</protein>
<dbReference type="InterPro" id="IPR018490">
    <property type="entry name" value="cNMP-bd_dom_sf"/>
</dbReference>
<evidence type="ECO:0000313" key="6">
    <source>
        <dbReference type="EMBL" id="ADL01389.1"/>
    </source>
</evidence>
<dbReference type="CDD" id="cd00038">
    <property type="entry name" value="CAP_ED"/>
    <property type="match status" value="1"/>
</dbReference>
<dbReference type="InParanoid" id="D9QIQ6"/>
<evidence type="ECO:0000256" key="1">
    <source>
        <dbReference type="ARBA" id="ARBA00023015"/>
    </source>
</evidence>
<dbReference type="BioCyc" id="BSUB633149:G1GM8-2076-MONOMER"/>
<evidence type="ECO:0000256" key="3">
    <source>
        <dbReference type="ARBA" id="ARBA00023163"/>
    </source>
</evidence>
<evidence type="ECO:0000256" key="2">
    <source>
        <dbReference type="ARBA" id="ARBA00023125"/>
    </source>
</evidence>
<dbReference type="SUPFAM" id="SSF51206">
    <property type="entry name" value="cAMP-binding domain-like"/>
    <property type="match status" value="1"/>
</dbReference>
<organism evidence="6 7">
    <name type="scientific">Brevundimonas subvibrioides (strain ATCC 15264 / DSM 4735 / LMG 14903 / NBRC 16000 / CB 81)</name>
    <name type="common">Caulobacter subvibrioides</name>
    <dbReference type="NCBI Taxonomy" id="633149"/>
    <lineage>
        <taxon>Bacteria</taxon>
        <taxon>Pseudomonadati</taxon>
        <taxon>Pseudomonadota</taxon>
        <taxon>Alphaproteobacteria</taxon>
        <taxon>Caulobacterales</taxon>
        <taxon>Caulobacteraceae</taxon>
        <taxon>Brevundimonas</taxon>
    </lineage>
</organism>
<dbReference type="PROSITE" id="PS50042">
    <property type="entry name" value="CNMP_BINDING_3"/>
    <property type="match status" value="1"/>
</dbReference>
<accession>D9QIQ6</accession>
<dbReference type="InterPro" id="IPR014710">
    <property type="entry name" value="RmlC-like_jellyroll"/>
</dbReference>
<dbReference type="PANTHER" id="PTHR24567:SF77">
    <property type="entry name" value="NUCLEOSIDE-RESPONSIVE TRANSCRIPTIONAL ACTIVATOR OF NUCLEOSIDE UTILIZATION DEOR"/>
    <property type="match status" value="1"/>
</dbReference>
<dbReference type="eggNOG" id="COG0664">
    <property type="taxonomic scope" value="Bacteria"/>
</dbReference>
<feature type="domain" description="Cyclic nucleotide-binding" evidence="4">
    <location>
        <begin position="33"/>
        <end position="134"/>
    </location>
</feature>
<dbReference type="InterPro" id="IPR036390">
    <property type="entry name" value="WH_DNA-bd_sf"/>
</dbReference>
<evidence type="ECO:0000259" key="5">
    <source>
        <dbReference type="PROSITE" id="PS51063"/>
    </source>
</evidence>
<dbReference type="AlphaFoldDB" id="D9QIQ6"/>
<dbReference type="KEGG" id="bsb:Bresu_2079"/>
<dbReference type="HOGENOM" id="CLU_075053_3_5_5"/>
<dbReference type="SUPFAM" id="SSF46785">
    <property type="entry name" value="Winged helix' DNA-binding domain"/>
    <property type="match status" value="1"/>
</dbReference>
<dbReference type="InterPro" id="IPR012318">
    <property type="entry name" value="HTH_CRP"/>
</dbReference>
<proteinExistence type="predicted"/>
<dbReference type="Pfam" id="PF00027">
    <property type="entry name" value="cNMP_binding"/>
    <property type="match status" value="1"/>
</dbReference>
<dbReference type="InterPro" id="IPR050397">
    <property type="entry name" value="Env_Response_Regulators"/>
</dbReference>
<evidence type="ECO:0000313" key="7">
    <source>
        <dbReference type="Proteomes" id="UP000002696"/>
    </source>
</evidence>